<dbReference type="STRING" id="1120955.SAMN03080610_03074"/>
<dbReference type="SUPFAM" id="SSF51735">
    <property type="entry name" value="NAD(P)-binding Rossmann-fold domains"/>
    <property type="match status" value="1"/>
</dbReference>
<dbReference type="PRINTS" id="PR00076">
    <property type="entry name" value="6PGDHDRGNASE"/>
</dbReference>
<accession>A0A1G5P2W9</accession>
<dbReference type="InterPro" id="IPR013328">
    <property type="entry name" value="6PGD_dom2"/>
</dbReference>
<reference evidence="6 7" key="1">
    <citation type="submission" date="2016-10" db="EMBL/GenBank/DDBJ databases">
        <authorList>
            <person name="de Groot N.N."/>
        </authorList>
    </citation>
    <scope>NUCLEOTIDE SEQUENCE [LARGE SCALE GENOMIC DNA]</scope>
    <source>
        <strain evidence="6 7">DSM 2698</strain>
    </source>
</reference>
<dbReference type="Proteomes" id="UP000199347">
    <property type="component" value="Unassembled WGS sequence"/>
</dbReference>
<dbReference type="RefSeq" id="WP_092815190.1">
    <property type="nucleotide sequence ID" value="NZ_FMVW01000008.1"/>
</dbReference>
<dbReference type="Gene3D" id="3.40.50.720">
    <property type="entry name" value="NAD(P)-binding Rossmann-like Domain"/>
    <property type="match status" value="1"/>
</dbReference>
<evidence type="ECO:0000256" key="3">
    <source>
        <dbReference type="ARBA" id="ARBA00023002"/>
    </source>
</evidence>
<dbReference type="Gene3D" id="1.10.1040.10">
    <property type="entry name" value="N-(1-d-carboxylethyl)-l-norvaline Dehydrogenase, domain 2"/>
    <property type="match status" value="1"/>
</dbReference>
<comment type="similarity">
    <text evidence="2">Belongs to the 6-phosphogluconate dehydrogenase family.</text>
</comment>
<dbReference type="GO" id="GO:0004616">
    <property type="term" value="F:phosphogluconate dehydrogenase (decarboxylating) activity"/>
    <property type="evidence" value="ECO:0007669"/>
    <property type="project" value="InterPro"/>
</dbReference>
<comment type="pathway">
    <text evidence="1">Carbohydrate degradation; pentose phosphate pathway.</text>
</comment>
<dbReference type="GO" id="GO:0050661">
    <property type="term" value="F:NADP binding"/>
    <property type="evidence" value="ECO:0007669"/>
    <property type="project" value="InterPro"/>
</dbReference>
<evidence type="ECO:0000259" key="5">
    <source>
        <dbReference type="SMART" id="SM01350"/>
    </source>
</evidence>
<dbReference type="NCBIfam" id="NF007161">
    <property type="entry name" value="PRK09599.1"/>
    <property type="match status" value="1"/>
</dbReference>
<dbReference type="OrthoDB" id="9804542at2"/>
<sequence length="329" mass="35471">MDIAMIGLGRMGAGLSRRLMASGHTPFVFDRNQSAIDALASEGARPLADLKDVTQLTPPRAVWVMLPHGEATESTIRALADILSPGDCIIDGGNSYYKDDVARRAFLEPKDIAYLDVGVSGGIWGEREGFCMMIGGPNEEVSRLDPIFAALAPGIGDLPETPGRDGRDPRPAQGYMHCGPAGSGHFVKMIHNGIEYGLMQAYAEGFDILRNAGTAARPEDERFDLDCADIAEVWRRGSVIRSWLLDLSASALAKDQALESFRGHVADSGEARWTLEAAVEEEVSAATIASALFARYRSRRESTFSDKLLSALRAEFGGHIEGGSKSERA</sequence>
<proteinExistence type="inferred from homology"/>
<keyword evidence="3" id="KW-0560">Oxidoreductase</keyword>
<organism evidence="6 7">
    <name type="scientific">Afifella marina DSM 2698</name>
    <dbReference type="NCBI Taxonomy" id="1120955"/>
    <lineage>
        <taxon>Bacteria</taxon>
        <taxon>Pseudomonadati</taxon>
        <taxon>Pseudomonadota</taxon>
        <taxon>Alphaproteobacteria</taxon>
        <taxon>Hyphomicrobiales</taxon>
        <taxon>Afifellaceae</taxon>
        <taxon>Afifella</taxon>
    </lineage>
</organism>
<dbReference type="InterPro" id="IPR006183">
    <property type="entry name" value="Pgluconate_DH"/>
</dbReference>
<evidence type="ECO:0000313" key="7">
    <source>
        <dbReference type="Proteomes" id="UP000199347"/>
    </source>
</evidence>
<dbReference type="Pfam" id="PF00393">
    <property type="entry name" value="6PGD"/>
    <property type="match status" value="1"/>
</dbReference>
<dbReference type="GO" id="GO:0006098">
    <property type="term" value="P:pentose-phosphate shunt"/>
    <property type="evidence" value="ECO:0007669"/>
    <property type="project" value="UniProtKB-UniPathway"/>
</dbReference>
<evidence type="ECO:0000256" key="1">
    <source>
        <dbReference type="ARBA" id="ARBA00004959"/>
    </source>
</evidence>
<dbReference type="NCBIfam" id="TIGR00872">
    <property type="entry name" value="gnd_rel"/>
    <property type="match status" value="1"/>
</dbReference>
<evidence type="ECO:0000313" key="6">
    <source>
        <dbReference type="EMBL" id="SCZ43509.1"/>
    </source>
</evidence>
<dbReference type="InterPro" id="IPR008927">
    <property type="entry name" value="6-PGluconate_DH-like_C_sf"/>
</dbReference>
<keyword evidence="4" id="KW-0311">Gluconate utilization</keyword>
<evidence type="ECO:0000256" key="2">
    <source>
        <dbReference type="ARBA" id="ARBA00008419"/>
    </source>
</evidence>
<dbReference type="InterPro" id="IPR006114">
    <property type="entry name" value="6PGDH_C"/>
</dbReference>
<dbReference type="InterPro" id="IPR004849">
    <property type="entry name" value="6DGDH_YqeC"/>
</dbReference>
<dbReference type="PANTHER" id="PTHR11811">
    <property type="entry name" value="6-PHOSPHOGLUCONATE DEHYDROGENASE"/>
    <property type="match status" value="1"/>
</dbReference>
<dbReference type="InterPro" id="IPR036291">
    <property type="entry name" value="NAD(P)-bd_dom_sf"/>
</dbReference>
<dbReference type="Pfam" id="PF03446">
    <property type="entry name" value="NAD_binding_2"/>
    <property type="match status" value="1"/>
</dbReference>
<dbReference type="SUPFAM" id="SSF48179">
    <property type="entry name" value="6-phosphogluconate dehydrogenase C-terminal domain-like"/>
    <property type="match status" value="1"/>
</dbReference>
<dbReference type="UniPathway" id="UPA00115"/>
<dbReference type="EMBL" id="FMVW01000008">
    <property type="protein sequence ID" value="SCZ43509.1"/>
    <property type="molecule type" value="Genomic_DNA"/>
</dbReference>
<dbReference type="AlphaFoldDB" id="A0A1G5P2W9"/>
<keyword evidence="7" id="KW-1185">Reference proteome</keyword>
<evidence type="ECO:0000256" key="4">
    <source>
        <dbReference type="ARBA" id="ARBA00023064"/>
    </source>
</evidence>
<gene>
    <name evidence="6" type="ORF">SAMN03080610_03074</name>
</gene>
<dbReference type="SMART" id="SM01350">
    <property type="entry name" value="6PGD"/>
    <property type="match status" value="1"/>
</dbReference>
<name>A0A1G5P2W9_AFIMA</name>
<dbReference type="GO" id="GO:0019521">
    <property type="term" value="P:D-gluconate metabolic process"/>
    <property type="evidence" value="ECO:0007669"/>
    <property type="project" value="UniProtKB-KW"/>
</dbReference>
<dbReference type="InterPro" id="IPR006115">
    <property type="entry name" value="6PGDH_NADP-bd"/>
</dbReference>
<feature type="domain" description="6-phosphogluconate dehydrogenase C-terminal" evidence="5">
    <location>
        <begin position="184"/>
        <end position="329"/>
    </location>
</feature>
<protein>
    <submittedName>
        <fullName evidence="6">6-phosphogluconate dehydrogenase</fullName>
    </submittedName>
</protein>